<evidence type="ECO:0000256" key="4">
    <source>
        <dbReference type="ARBA" id="ARBA00013122"/>
    </source>
</evidence>
<keyword evidence="11" id="KW-0275">Fatty acid biosynthesis</keyword>
<organism evidence="15 16">
    <name type="scientific">Plasmopara halstedii</name>
    <name type="common">Downy mildew of sunflower</name>
    <dbReference type="NCBI Taxonomy" id="4781"/>
    <lineage>
        <taxon>Eukaryota</taxon>
        <taxon>Sar</taxon>
        <taxon>Stramenopiles</taxon>
        <taxon>Oomycota</taxon>
        <taxon>Peronosporomycetes</taxon>
        <taxon>Peronosporales</taxon>
        <taxon>Peronosporaceae</taxon>
        <taxon>Plasmopara</taxon>
    </lineage>
</organism>
<dbReference type="UniPathway" id="UPA00094"/>
<name>A0A0P1AYS4_PLAHL</name>
<comment type="similarity">
    <text evidence="3">Belongs to the very long-chain fatty acids dehydratase HACD family.</text>
</comment>
<evidence type="ECO:0000256" key="10">
    <source>
        <dbReference type="ARBA" id="ARBA00023136"/>
    </source>
</evidence>
<evidence type="ECO:0000313" key="15">
    <source>
        <dbReference type="EMBL" id="CEG47624.1"/>
    </source>
</evidence>
<evidence type="ECO:0000256" key="6">
    <source>
        <dbReference type="ARBA" id="ARBA00022692"/>
    </source>
</evidence>
<keyword evidence="6 14" id="KW-0812">Transmembrane</keyword>
<dbReference type="AlphaFoldDB" id="A0A0P1AYS4"/>
<evidence type="ECO:0000256" key="13">
    <source>
        <dbReference type="ARBA" id="ARBA00036671"/>
    </source>
</evidence>
<keyword evidence="5" id="KW-0444">Lipid biosynthesis</keyword>
<evidence type="ECO:0000256" key="8">
    <source>
        <dbReference type="ARBA" id="ARBA00022989"/>
    </source>
</evidence>
<feature type="transmembrane region" description="Helical" evidence="14">
    <location>
        <begin position="39"/>
        <end position="60"/>
    </location>
</feature>
<evidence type="ECO:0000256" key="12">
    <source>
        <dbReference type="ARBA" id="ARBA00023239"/>
    </source>
</evidence>
<evidence type="ECO:0000256" key="9">
    <source>
        <dbReference type="ARBA" id="ARBA00023098"/>
    </source>
</evidence>
<dbReference type="Pfam" id="PF04387">
    <property type="entry name" value="PTPLA"/>
    <property type="match status" value="1"/>
</dbReference>
<evidence type="ECO:0000256" key="3">
    <source>
        <dbReference type="ARBA" id="ARBA00007811"/>
    </source>
</evidence>
<dbReference type="GeneID" id="36399829"/>
<evidence type="ECO:0000256" key="11">
    <source>
        <dbReference type="ARBA" id="ARBA00023160"/>
    </source>
</evidence>
<evidence type="ECO:0000256" key="14">
    <source>
        <dbReference type="SAM" id="Phobius"/>
    </source>
</evidence>
<keyword evidence="8 14" id="KW-1133">Transmembrane helix</keyword>
<keyword evidence="10 14" id="KW-0472">Membrane</keyword>
<evidence type="ECO:0000256" key="7">
    <source>
        <dbReference type="ARBA" id="ARBA00022832"/>
    </source>
</evidence>
<proteinExistence type="inferred from homology"/>
<dbReference type="GO" id="GO:0030497">
    <property type="term" value="P:fatty acid elongation"/>
    <property type="evidence" value="ECO:0007669"/>
    <property type="project" value="TreeGrafter"/>
</dbReference>
<dbReference type="Proteomes" id="UP000054928">
    <property type="component" value="Unassembled WGS sequence"/>
</dbReference>
<accession>A0A0P1AYS4</accession>
<dbReference type="PANTHER" id="PTHR11035">
    <property type="entry name" value="VERY-LONG-CHAIN (3R)-3-HYDROXYACYL-COA DEHYDRATASE"/>
    <property type="match status" value="1"/>
</dbReference>
<sequence length="77" mass="8634">MMLYPSGVFGEVLCMISALGYLSKGAYSIQLPNTYNVSISLYMIVILVLLVYVPGLPVMYKHMLTQRNRAYSKPKIA</sequence>
<dbReference type="EMBL" id="CCYD01002664">
    <property type="protein sequence ID" value="CEG47624.1"/>
    <property type="molecule type" value="Genomic_DNA"/>
</dbReference>
<dbReference type="OrthoDB" id="46988at2759"/>
<keyword evidence="9" id="KW-0443">Lipid metabolism</keyword>
<keyword evidence="16" id="KW-1185">Reference proteome</keyword>
<dbReference type="GO" id="GO:0005789">
    <property type="term" value="C:endoplasmic reticulum membrane"/>
    <property type="evidence" value="ECO:0007669"/>
    <property type="project" value="TreeGrafter"/>
</dbReference>
<comment type="catalytic activity">
    <reaction evidence="13">
        <text>a very-long-chain (3R)-3-hydroxyacyl-CoA = a very-long-chain (2E)-enoyl-CoA + H2O</text>
        <dbReference type="Rhea" id="RHEA:45812"/>
        <dbReference type="ChEBI" id="CHEBI:15377"/>
        <dbReference type="ChEBI" id="CHEBI:83728"/>
        <dbReference type="ChEBI" id="CHEBI:85440"/>
        <dbReference type="EC" id="4.2.1.134"/>
    </reaction>
</comment>
<dbReference type="EC" id="4.2.1.134" evidence="4"/>
<dbReference type="GO" id="GO:0042761">
    <property type="term" value="P:very long-chain fatty acid biosynthetic process"/>
    <property type="evidence" value="ECO:0007669"/>
    <property type="project" value="TreeGrafter"/>
</dbReference>
<evidence type="ECO:0000256" key="5">
    <source>
        <dbReference type="ARBA" id="ARBA00022516"/>
    </source>
</evidence>
<dbReference type="InterPro" id="IPR007482">
    <property type="entry name" value="Tyr_Pase-like_PTPLA"/>
</dbReference>
<comment type="subcellular location">
    <subcellularLocation>
        <location evidence="1">Membrane</location>
        <topology evidence="1">Multi-pass membrane protein</topology>
    </subcellularLocation>
</comment>
<evidence type="ECO:0000256" key="2">
    <source>
        <dbReference type="ARBA" id="ARBA00005194"/>
    </source>
</evidence>
<protein>
    <recommendedName>
        <fullName evidence="4">very-long-chain (3R)-3-hydroxyacyl-CoA dehydratase</fullName>
        <ecNumber evidence="4">4.2.1.134</ecNumber>
    </recommendedName>
</protein>
<dbReference type="PANTHER" id="PTHR11035:SF3">
    <property type="entry name" value="VERY-LONG-CHAIN (3R)-3-HYDROXYACYL-COA DEHYDRATASE"/>
    <property type="match status" value="1"/>
</dbReference>
<keyword evidence="12" id="KW-0456">Lyase</keyword>
<reference evidence="16" key="1">
    <citation type="submission" date="2014-09" db="EMBL/GenBank/DDBJ databases">
        <authorList>
            <person name="Sharma Rahul"/>
            <person name="Thines Marco"/>
        </authorList>
    </citation>
    <scope>NUCLEOTIDE SEQUENCE [LARGE SCALE GENOMIC DNA]</scope>
</reference>
<keyword evidence="7" id="KW-0276">Fatty acid metabolism</keyword>
<evidence type="ECO:0000256" key="1">
    <source>
        <dbReference type="ARBA" id="ARBA00004141"/>
    </source>
</evidence>
<evidence type="ECO:0000313" key="16">
    <source>
        <dbReference type="Proteomes" id="UP000054928"/>
    </source>
</evidence>
<dbReference type="GO" id="GO:0030148">
    <property type="term" value="P:sphingolipid biosynthetic process"/>
    <property type="evidence" value="ECO:0007669"/>
    <property type="project" value="TreeGrafter"/>
</dbReference>
<dbReference type="RefSeq" id="XP_024583993.1">
    <property type="nucleotide sequence ID" value="XM_024718611.1"/>
</dbReference>
<dbReference type="GO" id="GO:0102158">
    <property type="term" value="F:very-long-chain (3R)-3-hydroxyacyl-CoA dehydratase activity"/>
    <property type="evidence" value="ECO:0007669"/>
    <property type="project" value="UniProtKB-EC"/>
</dbReference>
<feature type="transmembrane region" description="Helical" evidence="14">
    <location>
        <begin position="7"/>
        <end position="27"/>
    </location>
</feature>
<comment type="pathway">
    <text evidence="2">Lipid metabolism; fatty acid biosynthesis.</text>
</comment>
<dbReference type="STRING" id="4781.A0A0P1AYS4"/>